<keyword evidence="2" id="KW-1185">Reference proteome</keyword>
<comment type="caution">
    <text evidence="1">The sequence shown here is derived from an EMBL/GenBank/DDBJ whole genome shotgun (WGS) entry which is preliminary data.</text>
</comment>
<dbReference type="Pfam" id="PF04134">
    <property type="entry name" value="DCC1-like"/>
    <property type="match status" value="1"/>
</dbReference>
<dbReference type="GO" id="GO:0015035">
    <property type="term" value="F:protein-disulfide reductase activity"/>
    <property type="evidence" value="ECO:0007669"/>
    <property type="project" value="InterPro"/>
</dbReference>
<dbReference type="AlphaFoldDB" id="A0A2N3YGA2"/>
<evidence type="ECO:0000313" key="1">
    <source>
        <dbReference type="EMBL" id="PKW25882.1"/>
    </source>
</evidence>
<gene>
    <name evidence="1" type="ORF">ATL31_0684</name>
</gene>
<dbReference type="EMBL" id="PJNE01000001">
    <property type="protein sequence ID" value="PKW25882.1"/>
    <property type="molecule type" value="Genomic_DNA"/>
</dbReference>
<name>A0A2N3YGA2_9MICO</name>
<dbReference type="RefSeq" id="WP_101394536.1">
    <property type="nucleotide sequence ID" value="NZ_PJNE01000001.1"/>
</dbReference>
<dbReference type="Proteomes" id="UP000233781">
    <property type="component" value="Unassembled WGS sequence"/>
</dbReference>
<reference evidence="1 2" key="1">
    <citation type="submission" date="2017-12" db="EMBL/GenBank/DDBJ databases">
        <title>Sequencing the genomes of 1000 Actinobacteria strains.</title>
        <authorList>
            <person name="Klenk H.-P."/>
        </authorList>
    </citation>
    <scope>NUCLEOTIDE SEQUENCE [LARGE SCALE GENOMIC DNA]</scope>
    <source>
        <strain evidence="1 2">DSM 12806</strain>
    </source>
</reference>
<accession>A0A2N3YGA2</accession>
<evidence type="ECO:0000313" key="2">
    <source>
        <dbReference type="Proteomes" id="UP000233781"/>
    </source>
</evidence>
<sequence length="124" mass="13105">MTAPRPVLLFDGDCAFCTSAVGVVERLRRSPGDFAVLPWQRADLPAYGLTPERCAEALQWVGADGQVSSAQDAVARCLRSCRGWVRPAGTVLLAPGVNALAGVAYRWVAAHRSRLPGGTPACSL</sequence>
<dbReference type="OrthoDB" id="9813713at2"/>
<proteinExistence type="predicted"/>
<protein>
    <submittedName>
        <fullName evidence="1">Putative DCC family thiol-disulfide oxidoreductase YuxK</fullName>
    </submittedName>
</protein>
<organism evidence="1 2">
    <name type="scientific">Phycicoccus duodecadis</name>
    <dbReference type="NCBI Taxonomy" id="173053"/>
    <lineage>
        <taxon>Bacteria</taxon>
        <taxon>Bacillati</taxon>
        <taxon>Actinomycetota</taxon>
        <taxon>Actinomycetes</taxon>
        <taxon>Micrococcales</taxon>
        <taxon>Intrasporangiaceae</taxon>
        <taxon>Phycicoccus</taxon>
    </lineage>
</organism>
<dbReference type="InterPro" id="IPR007263">
    <property type="entry name" value="DCC1-like"/>
</dbReference>